<dbReference type="InterPro" id="IPR019365">
    <property type="entry name" value="TVP18/Ca-channel_flower"/>
</dbReference>
<feature type="transmembrane region" description="Helical" evidence="6">
    <location>
        <begin position="12"/>
        <end position="29"/>
    </location>
</feature>
<evidence type="ECO:0000256" key="1">
    <source>
        <dbReference type="ARBA" id="ARBA00004127"/>
    </source>
</evidence>
<dbReference type="GO" id="GO:0016192">
    <property type="term" value="P:vesicle-mediated transport"/>
    <property type="evidence" value="ECO:0007669"/>
    <property type="project" value="TreeGrafter"/>
</dbReference>
<dbReference type="GO" id="GO:0012505">
    <property type="term" value="C:endomembrane system"/>
    <property type="evidence" value="ECO:0007669"/>
    <property type="project" value="UniProtKB-SubCell"/>
</dbReference>
<evidence type="ECO:0000256" key="4">
    <source>
        <dbReference type="ARBA" id="ARBA00022989"/>
    </source>
</evidence>
<proteinExistence type="inferred from homology"/>
<dbReference type="STRING" id="329046.A0A1Y2CYB3"/>
<comment type="similarity">
    <text evidence="2">Belongs to the TVP18 family.</text>
</comment>
<evidence type="ECO:0000313" key="7">
    <source>
        <dbReference type="EMBL" id="ORY51886.1"/>
    </source>
</evidence>
<feature type="transmembrane region" description="Helical" evidence="6">
    <location>
        <begin position="78"/>
        <end position="95"/>
    </location>
</feature>
<keyword evidence="3 6" id="KW-0812">Transmembrane</keyword>
<evidence type="ECO:0000256" key="6">
    <source>
        <dbReference type="SAM" id="Phobius"/>
    </source>
</evidence>
<dbReference type="PANTHER" id="PTHR13314:SF2">
    <property type="entry name" value="CALCIUM CHANNEL FLOWER HOMOLOG"/>
    <property type="match status" value="1"/>
</dbReference>
<evidence type="ECO:0000256" key="3">
    <source>
        <dbReference type="ARBA" id="ARBA00022692"/>
    </source>
</evidence>
<gene>
    <name evidence="7" type="ORF">BCR33DRAFT_712088</name>
</gene>
<feature type="transmembrane region" description="Helical" evidence="6">
    <location>
        <begin position="35"/>
        <end position="57"/>
    </location>
</feature>
<dbReference type="OrthoDB" id="5591789at2759"/>
<dbReference type="EMBL" id="MCGO01000004">
    <property type="protein sequence ID" value="ORY51886.1"/>
    <property type="molecule type" value="Genomic_DNA"/>
</dbReference>
<evidence type="ECO:0000256" key="5">
    <source>
        <dbReference type="ARBA" id="ARBA00023136"/>
    </source>
</evidence>
<keyword evidence="8" id="KW-1185">Reference proteome</keyword>
<dbReference type="SMART" id="SM01077">
    <property type="entry name" value="Cg6151-P"/>
    <property type="match status" value="1"/>
</dbReference>
<comment type="caution">
    <text evidence="7">The sequence shown here is derived from an EMBL/GenBank/DDBJ whole genome shotgun (WGS) entry which is preliminary data.</text>
</comment>
<dbReference type="AlphaFoldDB" id="A0A1Y2CYB3"/>
<accession>A0A1Y2CYB3</accession>
<keyword evidence="5 6" id="KW-0472">Membrane</keyword>
<evidence type="ECO:0008006" key="9">
    <source>
        <dbReference type="Google" id="ProtNLM"/>
    </source>
</evidence>
<keyword evidence="4 6" id="KW-1133">Transmembrane helix</keyword>
<dbReference type="Pfam" id="PF10233">
    <property type="entry name" value="Cg6151-P"/>
    <property type="match status" value="1"/>
</dbReference>
<dbReference type="GO" id="GO:0016020">
    <property type="term" value="C:membrane"/>
    <property type="evidence" value="ECO:0007669"/>
    <property type="project" value="InterPro"/>
</dbReference>
<reference evidence="7 8" key="1">
    <citation type="submission" date="2016-07" db="EMBL/GenBank/DDBJ databases">
        <title>Pervasive Adenine N6-methylation of Active Genes in Fungi.</title>
        <authorList>
            <consortium name="DOE Joint Genome Institute"/>
            <person name="Mondo S.J."/>
            <person name="Dannebaum R.O."/>
            <person name="Kuo R.C."/>
            <person name="Labutti K."/>
            <person name="Haridas S."/>
            <person name="Kuo A."/>
            <person name="Salamov A."/>
            <person name="Ahrendt S.R."/>
            <person name="Lipzen A."/>
            <person name="Sullivan W."/>
            <person name="Andreopoulos W.B."/>
            <person name="Clum A."/>
            <person name="Lindquist E."/>
            <person name="Daum C."/>
            <person name="Ramamoorthy G.K."/>
            <person name="Gryganskyi A."/>
            <person name="Culley D."/>
            <person name="Magnuson J.K."/>
            <person name="James T.Y."/>
            <person name="O'Malley M.A."/>
            <person name="Stajich J.E."/>
            <person name="Spatafora J.W."/>
            <person name="Visel A."/>
            <person name="Grigoriev I.V."/>
        </authorList>
    </citation>
    <scope>NUCLEOTIDE SEQUENCE [LARGE SCALE GENOMIC DNA]</scope>
    <source>
        <strain evidence="7 8">JEL800</strain>
    </source>
</reference>
<evidence type="ECO:0000313" key="8">
    <source>
        <dbReference type="Proteomes" id="UP000193642"/>
    </source>
</evidence>
<sequence length="151" mass="16280">MSNVLAGNFNVYARWIALLSGVLLIALGIQSFISVFPFALAGFAITFFIVILEVPFVTKWCPTGPRMQKMAQFFTNPIFRTLLYAGMSAVMWLSILMASTLILIPAISLSVTTLAYAVAMFKMDPPATPLAEPNLGKLAAKAAVTQKSSAV</sequence>
<organism evidence="7 8">
    <name type="scientific">Rhizoclosmatium globosum</name>
    <dbReference type="NCBI Taxonomy" id="329046"/>
    <lineage>
        <taxon>Eukaryota</taxon>
        <taxon>Fungi</taxon>
        <taxon>Fungi incertae sedis</taxon>
        <taxon>Chytridiomycota</taxon>
        <taxon>Chytridiomycota incertae sedis</taxon>
        <taxon>Chytridiomycetes</taxon>
        <taxon>Chytridiales</taxon>
        <taxon>Chytriomycetaceae</taxon>
        <taxon>Rhizoclosmatium</taxon>
    </lineage>
</organism>
<dbReference type="Proteomes" id="UP000193642">
    <property type="component" value="Unassembled WGS sequence"/>
</dbReference>
<protein>
    <recommendedName>
        <fullName evidence="9">Golgi apparatus membrane protein TVP18</fullName>
    </recommendedName>
</protein>
<name>A0A1Y2CYB3_9FUNG</name>
<comment type="subcellular location">
    <subcellularLocation>
        <location evidence="1">Endomembrane system</location>
        <topology evidence="1">Multi-pass membrane protein</topology>
    </subcellularLocation>
</comment>
<evidence type="ECO:0000256" key="2">
    <source>
        <dbReference type="ARBA" id="ARBA00005738"/>
    </source>
</evidence>
<dbReference type="PANTHER" id="PTHR13314">
    <property type="entry name" value="CALCIUM CHANNEL FLOWER HOMOLOG"/>
    <property type="match status" value="1"/>
</dbReference>